<reference evidence="1" key="1">
    <citation type="submission" date="2024-03" db="EMBL/GenBank/DDBJ databases">
        <title>Novel Streptomyces species of biotechnological and ecological value are a feature of Machair soil.</title>
        <authorList>
            <person name="Prole J.R."/>
            <person name="Goodfellow M."/>
            <person name="Allenby N."/>
            <person name="Ward A.C."/>
        </authorList>
    </citation>
    <scope>NUCLEOTIDE SEQUENCE</scope>
    <source>
        <strain evidence="1">MS1.AVA.4</strain>
    </source>
</reference>
<dbReference type="Proteomes" id="UP001375539">
    <property type="component" value="Unassembled WGS sequence"/>
</dbReference>
<accession>A0ACC6QN21</accession>
<organism evidence="1 2">
    <name type="scientific">Streptomyces pratisoli</name>
    <dbReference type="NCBI Taxonomy" id="3139917"/>
    <lineage>
        <taxon>Bacteria</taxon>
        <taxon>Bacillati</taxon>
        <taxon>Actinomycetota</taxon>
        <taxon>Actinomycetes</taxon>
        <taxon>Kitasatosporales</taxon>
        <taxon>Streptomycetaceae</taxon>
        <taxon>Streptomyces</taxon>
    </lineage>
</organism>
<name>A0ACC6QN21_9ACTN</name>
<sequence length="370" mass="40403">MPVISAPYDFNEDELYVDLASMFGHSLFLKCEGFNFAGSIKLKAAIEMVEAAERDGVLKPDSILVESSSGNLGVALSMIAASKGYRFLCVTDSRCNLTTRLMMEALGSQVHVIAGQEANGSFLGARIDYLRALCASDRRYVWLSQYTNPSNWKAHYRRTAPEIARQFPQLDTLFIGAGTTGTLMGCARFFREWHRPVRIVAVDSVGSVSFGGEAGRRMIPGLGMSIRPPLLDESYVDEVIRVEEKDTIRACHSLARNGFLFGGSTGTVVSGAMGWLAEHETAGHTAVALAPDLGERYLDTVYQSNWLQGLYGDDVIEADERASESWAVQPAPPAPASSPSPSPSPGGRRPHMRTGDRGGRRRHRRRTGDP</sequence>
<evidence type="ECO:0000313" key="1">
    <source>
        <dbReference type="EMBL" id="MEJ8659749.1"/>
    </source>
</evidence>
<keyword evidence="2" id="KW-1185">Reference proteome</keyword>
<dbReference type="EMBL" id="JBBKAI010000002">
    <property type="protein sequence ID" value="MEJ8659749.1"/>
    <property type="molecule type" value="Genomic_DNA"/>
</dbReference>
<gene>
    <name evidence="1" type="primary">sbnA</name>
    <name evidence="1" type="ORF">WKI58_25025</name>
</gene>
<comment type="caution">
    <text evidence="1">The sequence shown here is derived from an EMBL/GenBank/DDBJ whole genome shotgun (WGS) entry which is preliminary data.</text>
</comment>
<protein>
    <submittedName>
        <fullName evidence="1">2,3-diaminopropionate biosynthesis protein SbnA</fullName>
    </submittedName>
</protein>
<evidence type="ECO:0000313" key="2">
    <source>
        <dbReference type="Proteomes" id="UP001375539"/>
    </source>
</evidence>
<proteinExistence type="predicted"/>